<dbReference type="AlphaFoldDB" id="A0A448TU26"/>
<dbReference type="EMBL" id="LR134510">
    <property type="protein sequence ID" value="VEJ09500.1"/>
    <property type="molecule type" value="Genomic_DNA"/>
</dbReference>
<sequence>MQEFIEHLQLSTQDLVLIFSLGGGAIILFFLLWIFTWRSKGKLKAELAEALQEKTLSEQRAIKSTTEAEGLQVRLQERDDYLRKHQQKLQEQHSQLQRLNGQMALLNGQFSTEKSKADSFSQQLTEKQQTIEKHEIHVDELLRENSRLQNELTELKTTLEEKAAHFAELQKNVEESKGQLTIEFQNLANRILEEKSQTFSQQNQVAMTDLLKPFREQIDSFQKRVNEIHSESLKGNAGIEAEIKKMFELGLSMSQEANNLTSALKGNKKALGNWGEIQLEQTLQMAGLEPGVHYVAQEYFTNDEGKKQYPDFVLHLPDNKHMVIDSKMSLVDYERAVSAESDGLRQGFLNEHCKALRNHIDDLSKKNYSALKGMDSPNFVLMFIALEPAYIEALRNDPTIFDYGYQKNVIMVSHTTLMPILRTIANLWRLEKGNQEAAEISRQAGDLYNQLCTVVDRLKRLGNTLNTASNQYNDTVVAFAGKQGIIGKAERFQKLSNRANKSMPELEMVQSEGDRAHLLEMLDVENEEPVTTENAVQ</sequence>
<feature type="coiled-coil region" evidence="5">
    <location>
        <begin position="40"/>
        <end position="179"/>
    </location>
</feature>
<evidence type="ECO:0000256" key="6">
    <source>
        <dbReference type="SAM" id="Phobius"/>
    </source>
</evidence>
<keyword evidence="3 5" id="KW-0175">Coiled coil</keyword>
<keyword evidence="4" id="KW-0233">DNA recombination</keyword>
<evidence type="ECO:0000256" key="5">
    <source>
        <dbReference type="SAM" id="Coils"/>
    </source>
</evidence>
<name>A0A448TU26_9PAST</name>
<dbReference type="Proteomes" id="UP000279799">
    <property type="component" value="Chromosome"/>
</dbReference>
<dbReference type="GO" id="GO:0006310">
    <property type="term" value="P:DNA recombination"/>
    <property type="evidence" value="ECO:0007669"/>
    <property type="project" value="UniProtKB-KW"/>
</dbReference>
<dbReference type="PANTHER" id="PTHR30563:SF0">
    <property type="entry name" value="DNA RECOMBINATION PROTEIN RMUC"/>
    <property type="match status" value="1"/>
</dbReference>
<comment type="function">
    <text evidence="1">Involved in DNA recombination.</text>
</comment>
<comment type="similarity">
    <text evidence="2">Belongs to the RmuC family.</text>
</comment>
<keyword evidence="6" id="KW-1133">Transmembrane helix</keyword>
<evidence type="ECO:0000256" key="1">
    <source>
        <dbReference type="ARBA" id="ARBA00003416"/>
    </source>
</evidence>
<dbReference type="PANTHER" id="PTHR30563">
    <property type="entry name" value="DNA RECOMBINATION PROTEIN RMUC"/>
    <property type="match status" value="1"/>
</dbReference>
<gene>
    <name evidence="7" type="primary">rmuC</name>
    <name evidence="7" type="ORF">NCTC12871_00962</name>
</gene>
<dbReference type="Pfam" id="PF02646">
    <property type="entry name" value="RmuC"/>
    <property type="match status" value="1"/>
</dbReference>
<evidence type="ECO:0000313" key="8">
    <source>
        <dbReference type="Proteomes" id="UP000279799"/>
    </source>
</evidence>
<dbReference type="InterPro" id="IPR003798">
    <property type="entry name" value="DNA_recombination_RmuC"/>
</dbReference>
<keyword evidence="8" id="KW-1185">Reference proteome</keyword>
<evidence type="ECO:0000313" key="7">
    <source>
        <dbReference type="EMBL" id="VEJ09500.1"/>
    </source>
</evidence>
<evidence type="ECO:0000256" key="2">
    <source>
        <dbReference type="ARBA" id="ARBA00009840"/>
    </source>
</evidence>
<feature type="transmembrane region" description="Helical" evidence="6">
    <location>
        <begin position="15"/>
        <end position="35"/>
    </location>
</feature>
<accession>A0A448TU26</accession>
<dbReference type="KEGG" id="adp:NCTC12871_00962"/>
<keyword evidence="6" id="KW-0472">Membrane</keyword>
<reference evidence="7 8" key="1">
    <citation type="submission" date="2018-12" db="EMBL/GenBank/DDBJ databases">
        <authorList>
            <consortium name="Pathogen Informatics"/>
        </authorList>
    </citation>
    <scope>NUCLEOTIDE SEQUENCE [LARGE SCALE GENOMIC DNA]</scope>
    <source>
        <strain evidence="7 8">NCTC12871</strain>
    </source>
</reference>
<evidence type="ECO:0000256" key="4">
    <source>
        <dbReference type="ARBA" id="ARBA00023172"/>
    </source>
</evidence>
<organism evidence="7 8">
    <name type="scientific">Actinobacillus delphinicola</name>
    <dbReference type="NCBI Taxonomy" id="51161"/>
    <lineage>
        <taxon>Bacteria</taxon>
        <taxon>Pseudomonadati</taxon>
        <taxon>Pseudomonadota</taxon>
        <taxon>Gammaproteobacteria</taxon>
        <taxon>Pasteurellales</taxon>
        <taxon>Pasteurellaceae</taxon>
        <taxon>Actinobacillus</taxon>
    </lineage>
</organism>
<dbReference type="RefSeq" id="WP_126599488.1">
    <property type="nucleotide sequence ID" value="NZ_LR134510.1"/>
</dbReference>
<dbReference type="OrthoDB" id="9765111at2"/>
<protein>
    <submittedName>
        <fullName evidence="7">DNA recombination protein RmuC-like protein</fullName>
    </submittedName>
</protein>
<evidence type="ECO:0000256" key="3">
    <source>
        <dbReference type="ARBA" id="ARBA00023054"/>
    </source>
</evidence>
<keyword evidence="6" id="KW-0812">Transmembrane</keyword>
<proteinExistence type="inferred from homology"/>